<evidence type="ECO:0000256" key="1">
    <source>
        <dbReference type="ARBA" id="ARBA00023015"/>
    </source>
</evidence>
<comment type="caution">
    <text evidence="5">The sequence shown here is derived from an EMBL/GenBank/DDBJ whole genome shotgun (WGS) entry which is preliminary data.</text>
</comment>
<dbReference type="PROSITE" id="PS00894">
    <property type="entry name" value="HTH_DEOR_1"/>
    <property type="match status" value="1"/>
</dbReference>
<dbReference type="SMART" id="SM01134">
    <property type="entry name" value="DeoRC"/>
    <property type="match status" value="1"/>
</dbReference>
<evidence type="ECO:0000313" key="5">
    <source>
        <dbReference type="EMBL" id="MEX0385913.1"/>
    </source>
</evidence>
<dbReference type="InterPro" id="IPR014036">
    <property type="entry name" value="DeoR-like_C"/>
</dbReference>
<dbReference type="InterPro" id="IPR050313">
    <property type="entry name" value="Carb_Metab_HTH_regulators"/>
</dbReference>
<reference evidence="5 6" key="1">
    <citation type="submission" date="2024-02" db="EMBL/GenBank/DDBJ databases">
        <title>New especies of Spiribacter isolated from saline water.</title>
        <authorList>
            <person name="Leon M.J."/>
            <person name="De La Haba R."/>
            <person name="Sanchez-Porro C."/>
            <person name="Ventosa A."/>
        </authorList>
    </citation>
    <scope>NUCLEOTIDE SEQUENCE [LARGE SCALE GENOMIC DNA]</scope>
    <source>
        <strain evidence="6">ag22IC4-227</strain>
    </source>
</reference>
<dbReference type="EMBL" id="JBAKFJ010000001">
    <property type="protein sequence ID" value="MEX0385913.1"/>
    <property type="molecule type" value="Genomic_DNA"/>
</dbReference>
<keyword evidence="6" id="KW-1185">Reference proteome</keyword>
<dbReference type="PROSITE" id="PS51000">
    <property type="entry name" value="HTH_DEOR_2"/>
    <property type="match status" value="1"/>
</dbReference>
<evidence type="ECO:0000259" key="4">
    <source>
        <dbReference type="PROSITE" id="PS51000"/>
    </source>
</evidence>
<dbReference type="SMART" id="SM00420">
    <property type="entry name" value="HTH_DEOR"/>
    <property type="match status" value="1"/>
</dbReference>
<evidence type="ECO:0000256" key="2">
    <source>
        <dbReference type="ARBA" id="ARBA00023125"/>
    </source>
</evidence>
<evidence type="ECO:0000313" key="6">
    <source>
        <dbReference type="Proteomes" id="UP001556653"/>
    </source>
</evidence>
<name>A0ABV3S8V9_9GAMM</name>
<keyword evidence="2 5" id="KW-0238">DNA-binding</keyword>
<dbReference type="Proteomes" id="UP001556653">
    <property type="component" value="Unassembled WGS sequence"/>
</dbReference>
<dbReference type="SUPFAM" id="SSF46785">
    <property type="entry name" value="Winged helix' DNA-binding domain"/>
    <property type="match status" value="1"/>
</dbReference>
<keyword evidence="1" id="KW-0805">Transcription regulation</keyword>
<accession>A0ABV3S8V9</accession>
<dbReference type="InterPro" id="IPR001034">
    <property type="entry name" value="DeoR_HTH"/>
</dbReference>
<dbReference type="Pfam" id="PF00455">
    <property type="entry name" value="DeoRC"/>
    <property type="match status" value="1"/>
</dbReference>
<dbReference type="InterPro" id="IPR018356">
    <property type="entry name" value="Tscrpt_reg_HTH_DeoR_CS"/>
</dbReference>
<proteinExistence type="predicted"/>
<dbReference type="Pfam" id="PF08220">
    <property type="entry name" value="HTH_DeoR"/>
    <property type="match status" value="1"/>
</dbReference>
<protein>
    <submittedName>
        <fullName evidence="5">DeoR/GlpR family DNA-binding transcription regulator</fullName>
    </submittedName>
</protein>
<keyword evidence="3" id="KW-0804">Transcription</keyword>
<dbReference type="PANTHER" id="PTHR30363">
    <property type="entry name" value="HTH-TYPE TRANSCRIPTIONAL REGULATOR SRLR-RELATED"/>
    <property type="match status" value="1"/>
</dbReference>
<dbReference type="InterPro" id="IPR037171">
    <property type="entry name" value="NagB/RpiA_transferase-like"/>
</dbReference>
<dbReference type="PANTHER" id="PTHR30363:SF44">
    <property type="entry name" value="AGA OPERON TRANSCRIPTIONAL REPRESSOR-RELATED"/>
    <property type="match status" value="1"/>
</dbReference>
<organism evidence="5 6">
    <name type="scientific">Spiribacter onubensis</name>
    <dbReference type="NCBI Taxonomy" id="3122420"/>
    <lineage>
        <taxon>Bacteria</taxon>
        <taxon>Pseudomonadati</taxon>
        <taxon>Pseudomonadota</taxon>
        <taxon>Gammaproteobacteria</taxon>
        <taxon>Chromatiales</taxon>
        <taxon>Ectothiorhodospiraceae</taxon>
        <taxon>Spiribacter</taxon>
    </lineage>
</organism>
<gene>
    <name evidence="5" type="ORF">V6X64_02750</name>
</gene>
<dbReference type="GO" id="GO:0003677">
    <property type="term" value="F:DNA binding"/>
    <property type="evidence" value="ECO:0007669"/>
    <property type="project" value="UniProtKB-KW"/>
</dbReference>
<dbReference type="SUPFAM" id="SSF100950">
    <property type="entry name" value="NagB/RpiA/CoA transferase-like"/>
    <property type="match status" value="1"/>
</dbReference>
<evidence type="ECO:0000256" key="3">
    <source>
        <dbReference type="ARBA" id="ARBA00023163"/>
    </source>
</evidence>
<sequence length="281" mass="31316">MALNGSPSNDALDALFNERAPADSRRAKQLDRRQKITELVMAEGSVRIEDITGRFGISLMTAHRDIDELVARGLLRKYRGLVSAAPTSLIEASDVYRAARQQDEKKALAELAMKFIDSGQALLMDDSTTVLQMAPLLGEKTPLTVITNSLTLMNALHEVRDLELIGLGGRFQNWCNAFIGPVTRQEIGLFMADTYLLSTSAIMRGELFHQSPEMVETKRAMFEAAQRRILMADHAKFGQRALYHLASISEFDIVIVDDQIDPESLAMLRETGVELHIARTR</sequence>
<dbReference type="InterPro" id="IPR036390">
    <property type="entry name" value="WH_DNA-bd_sf"/>
</dbReference>
<feature type="domain" description="HTH deoR-type" evidence="4">
    <location>
        <begin position="29"/>
        <end position="84"/>
    </location>
</feature>
<dbReference type="RefSeq" id="WP_367966396.1">
    <property type="nucleotide sequence ID" value="NZ_JBAKFI010000004.1"/>
</dbReference>